<dbReference type="EMBL" id="RZNJ01000002">
    <property type="protein sequence ID" value="RUT32672.1"/>
    <property type="molecule type" value="Genomic_DNA"/>
</dbReference>
<dbReference type="Pfam" id="PF10691">
    <property type="entry name" value="DUF2497"/>
    <property type="match status" value="1"/>
</dbReference>
<feature type="compositionally biased region" description="Polar residues" evidence="1">
    <location>
        <begin position="201"/>
        <end position="210"/>
    </location>
</feature>
<protein>
    <submittedName>
        <fullName evidence="2">DUF2497 domain-containing protein</fullName>
    </submittedName>
</protein>
<name>A0A433XF29_9HYPH</name>
<organism evidence="2 3">
    <name type="scientific">Arsenicitalea aurantiaca</name>
    <dbReference type="NCBI Taxonomy" id="1783274"/>
    <lineage>
        <taxon>Bacteria</taxon>
        <taxon>Pseudomonadati</taxon>
        <taxon>Pseudomonadota</taxon>
        <taxon>Alphaproteobacteria</taxon>
        <taxon>Hyphomicrobiales</taxon>
        <taxon>Devosiaceae</taxon>
        <taxon>Arsenicitalea</taxon>
    </lineage>
</organism>
<proteinExistence type="predicted"/>
<dbReference type="InterPro" id="IPR019632">
    <property type="entry name" value="DUF2497"/>
</dbReference>
<evidence type="ECO:0000313" key="3">
    <source>
        <dbReference type="Proteomes" id="UP000281547"/>
    </source>
</evidence>
<dbReference type="AlphaFoldDB" id="A0A433XF29"/>
<reference evidence="2 3" key="1">
    <citation type="journal article" date="2016" name="Int. J. Syst. Evol. Microbiol.">
        <title>Arsenicitalea aurantiaca gen. nov., sp. nov., a new member of the family Hyphomicrobiaceae, isolated from high-arsenic sediment.</title>
        <authorList>
            <person name="Mu Y."/>
            <person name="Zhou L."/>
            <person name="Zeng X.C."/>
            <person name="Liu L."/>
            <person name="Pan Y."/>
            <person name="Chen X."/>
            <person name="Wang J."/>
            <person name="Li S."/>
            <person name="Li W.J."/>
            <person name="Wang Y."/>
        </authorList>
    </citation>
    <scope>NUCLEOTIDE SEQUENCE [LARGE SCALE GENOMIC DNA]</scope>
    <source>
        <strain evidence="2 3">42-50</strain>
    </source>
</reference>
<feature type="region of interest" description="Disordered" evidence="1">
    <location>
        <begin position="22"/>
        <end position="230"/>
    </location>
</feature>
<accession>A0A433XF29</accession>
<gene>
    <name evidence="2" type="ORF">EMQ25_05875</name>
</gene>
<evidence type="ECO:0000313" key="2">
    <source>
        <dbReference type="EMBL" id="RUT32672.1"/>
    </source>
</evidence>
<dbReference type="Proteomes" id="UP000281547">
    <property type="component" value="Unassembled WGS sequence"/>
</dbReference>
<feature type="compositionally biased region" description="Polar residues" evidence="1">
    <location>
        <begin position="220"/>
        <end position="230"/>
    </location>
</feature>
<sequence>MNKPAHKEPSMDEILSSIRQIIADDDASGAERKPYVAPIPTAAPYPRMSAPEPDTRPSDRPFPAMASAPSRPADMRNEEAGPVSSPASEASRPVPQLPSYLTANPGPQSGSASRGEETTPLALSPEQILDGDEPEGPEAVLEAADESYGAAAELVDPEDIAFAGEEDEARSAMGRTSAAPTAGSRPVQASGPAGRPYERPQVSQLSSSTVPPAPSRVNAPRTSTMPDPTLSQEMADRLIGPATDAAVQQTFARLSSQSPVGQGVTVESMMREMLRPMLKEWLDENLPSVVERMVEREIARISRGGN</sequence>
<feature type="compositionally biased region" description="Acidic residues" evidence="1">
    <location>
        <begin position="155"/>
        <end position="168"/>
    </location>
</feature>
<comment type="caution">
    <text evidence="2">The sequence shown here is derived from an EMBL/GenBank/DDBJ whole genome shotgun (WGS) entry which is preliminary data.</text>
</comment>
<feature type="compositionally biased region" description="Polar residues" evidence="1">
    <location>
        <begin position="99"/>
        <end position="112"/>
    </location>
</feature>
<evidence type="ECO:0000256" key="1">
    <source>
        <dbReference type="SAM" id="MobiDB-lite"/>
    </source>
</evidence>
<keyword evidence="3" id="KW-1185">Reference proteome</keyword>